<dbReference type="InterPro" id="IPR025236">
    <property type="entry name" value="SR1P"/>
</dbReference>
<dbReference type="Pfam" id="PF13790">
    <property type="entry name" value="SR1P"/>
    <property type="match status" value="1"/>
</dbReference>
<dbReference type="EMBL" id="VOQF01000003">
    <property type="protein sequence ID" value="TXC92109.1"/>
    <property type="molecule type" value="Genomic_DNA"/>
</dbReference>
<organism evidence="1 2">
    <name type="scientific">Metabacillus litoralis</name>
    <dbReference type="NCBI Taxonomy" id="152268"/>
    <lineage>
        <taxon>Bacteria</taxon>
        <taxon>Bacillati</taxon>
        <taxon>Bacillota</taxon>
        <taxon>Bacilli</taxon>
        <taxon>Bacillales</taxon>
        <taxon>Bacillaceae</taxon>
        <taxon>Metabacillus</taxon>
    </lineage>
</organism>
<accession>A0A5C6W8B2</accession>
<reference evidence="1 2" key="1">
    <citation type="journal article" date="2005" name="Int. J. Syst. Evol. Microbiol.">
        <title>Bacillus litoralis sp. nov., isolated from a tidal flat of the Yellow Sea in Korea.</title>
        <authorList>
            <person name="Yoon J.H."/>
            <person name="Oh T.K."/>
        </authorList>
    </citation>
    <scope>NUCLEOTIDE SEQUENCE [LARGE SCALE GENOMIC DNA]</scope>
    <source>
        <strain evidence="1 2">SW-211</strain>
    </source>
</reference>
<evidence type="ECO:0000313" key="2">
    <source>
        <dbReference type="Proteomes" id="UP000321363"/>
    </source>
</evidence>
<dbReference type="Proteomes" id="UP000321363">
    <property type="component" value="Unassembled WGS sequence"/>
</dbReference>
<proteinExistence type="predicted"/>
<dbReference type="OrthoDB" id="2971595at2"/>
<sequence>MGTIVCQHCSSTIGQIEVEKVTTLYGKCNHHDCISQNQKNNVVKVK</sequence>
<comment type="caution">
    <text evidence="1">The sequence shown here is derived from an EMBL/GenBank/DDBJ whole genome shotgun (WGS) entry which is preliminary data.</text>
</comment>
<keyword evidence="2" id="KW-1185">Reference proteome</keyword>
<name>A0A5C6W8B2_9BACI</name>
<evidence type="ECO:0000313" key="1">
    <source>
        <dbReference type="EMBL" id="TXC92109.1"/>
    </source>
</evidence>
<dbReference type="AlphaFoldDB" id="A0A5C6W8B2"/>
<gene>
    <name evidence="1" type="ORF">FS935_06935</name>
</gene>
<protein>
    <submittedName>
        <fullName evidence="1">GapA-binding peptide SR1P</fullName>
    </submittedName>
</protein>